<feature type="domain" description="Glycosyl-hydrolase family 116 N-terminal" evidence="1">
    <location>
        <begin position="21"/>
        <end position="205"/>
    </location>
</feature>
<gene>
    <name evidence="2" type="ORF">METZ01_LOCUS396149</name>
</gene>
<reference evidence="2" key="1">
    <citation type="submission" date="2018-05" db="EMBL/GenBank/DDBJ databases">
        <authorList>
            <person name="Lanie J.A."/>
            <person name="Ng W.-L."/>
            <person name="Kazmierczak K.M."/>
            <person name="Andrzejewski T.M."/>
            <person name="Davidsen T.M."/>
            <person name="Wayne K.J."/>
            <person name="Tettelin H."/>
            <person name="Glass J.I."/>
            <person name="Rusch D."/>
            <person name="Podicherti R."/>
            <person name="Tsui H.-C.T."/>
            <person name="Winkler M.E."/>
        </authorList>
    </citation>
    <scope>NUCLEOTIDE SEQUENCE</scope>
</reference>
<dbReference type="AlphaFoldDB" id="A0A382VB86"/>
<accession>A0A382VB86</accession>
<evidence type="ECO:0000313" key="2">
    <source>
        <dbReference type="EMBL" id="SVD43295.1"/>
    </source>
</evidence>
<dbReference type="InterPro" id="IPR024462">
    <property type="entry name" value="GH116_N"/>
</dbReference>
<evidence type="ECO:0000259" key="1">
    <source>
        <dbReference type="Pfam" id="PF12215"/>
    </source>
</evidence>
<proteinExistence type="predicted"/>
<feature type="non-terminal residue" evidence="2">
    <location>
        <position position="206"/>
    </location>
</feature>
<name>A0A382VB86_9ZZZZ</name>
<dbReference type="InterPro" id="IPR052566">
    <property type="entry name" value="Non-lysos_glucosylceramidase"/>
</dbReference>
<sequence length="206" mass="22028">MTAKSWPVLRSYEGEHLQRIALPLGGIGTGTVSLGGRGNLTDWEVMNRPAKGFVPGPRFSGAPFLCLRAQPAGGDAVTRLLEGPVPAQEIQGDFGSVAPNHGMPRFGHARFDTAYPLGQVHLRDPDVPLRVRLEAFNPFVPADVESSSLPVAVVRCVLENPGTRAVRASVCLSVPNFVGHDGTDGECVKNRNRRRKAGGTQGILMD</sequence>
<protein>
    <recommendedName>
        <fullName evidence="1">Glycosyl-hydrolase family 116 N-terminal domain-containing protein</fullName>
    </recommendedName>
</protein>
<dbReference type="PANTHER" id="PTHR12654:SF0">
    <property type="entry name" value="NON-LYSOSOMAL GLUCOSYLCERAMIDASE"/>
    <property type="match status" value="1"/>
</dbReference>
<dbReference type="EMBL" id="UINC01150320">
    <property type="protein sequence ID" value="SVD43295.1"/>
    <property type="molecule type" value="Genomic_DNA"/>
</dbReference>
<organism evidence="2">
    <name type="scientific">marine metagenome</name>
    <dbReference type="NCBI Taxonomy" id="408172"/>
    <lineage>
        <taxon>unclassified sequences</taxon>
        <taxon>metagenomes</taxon>
        <taxon>ecological metagenomes</taxon>
    </lineage>
</organism>
<dbReference type="GO" id="GO:0008422">
    <property type="term" value="F:beta-glucosidase activity"/>
    <property type="evidence" value="ECO:0007669"/>
    <property type="project" value="TreeGrafter"/>
</dbReference>
<dbReference type="PANTHER" id="PTHR12654">
    <property type="entry name" value="BILE ACID BETA-GLUCOSIDASE-RELATED"/>
    <property type="match status" value="1"/>
</dbReference>
<dbReference type="Pfam" id="PF12215">
    <property type="entry name" value="Glyco_hydr_116N"/>
    <property type="match status" value="1"/>
</dbReference>